<dbReference type="Gene3D" id="1.10.287.130">
    <property type="match status" value="1"/>
</dbReference>
<evidence type="ECO:0000256" key="4">
    <source>
        <dbReference type="ARBA" id="ARBA00022553"/>
    </source>
</evidence>
<dbReference type="EC" id="2.7.13.3" evidence="3"/>
<name>A0A916XSX6_9HYPH</name>
<dbReference type="AlphaFoldDB" id="A0A916XSX6"/>
<feature type="transmembrane region" description="Helical" evidence="10">
    <location>
        <begin position="33"/>
        <end position="54"/>
    </location>
</feature>
<dbReference type="InterPro" id="IPR003660">
    <property type="entry name" value="HAMP_dom"/>
</dbReference>
<dbReference type="EMBL" id="BMJJ01000001">
    <property type="protein sequence ID" value="GGD06166.1"/>
    <property type="molecule type" value="Genomic_DNA"/>
</dbReference>
<evidence type="ECO:0000256" key="10">
    <source>
        <dbReference type="SAM" id="Phobius"/>
    </source>
</evidence>
<evidence type="ECO:0000259" key="12">
    <source>
        <dbReference type="PROSITE" id="PS50885"/>
    </source>
</evidence>
<dbReference type="PROSITE" id="PS50885">
    <property type="entry name" value="HAMP"/>
    <property type="match status" value="1"/>
</dbReference>
<comment type="subcellular location">
    <subcellularLocation>
        <location evidence="2">Membrane</location>
    </subcellularLocation>
</comment>
<feature type="transmembrane region" description="Helical" evidence="10">
    <location>
        <begin position="186"/>
        <end position="210"/>
    </location>
</feature>
<dbReference type="GO" id="GO:0005524">
    <property type="term" value="F:ATP binding"/>
    <property type="evidence" value="ECO:0007669"/>
    <property type="project" value="UniProtKB-KW"/>
</dbReference>
<dbReference type="Proteomes" id="UP000613160">
    <property type="component" value="Unassembled WGS sequence"/>
</dbReference>
<dbReference type="RefSeq" id="WP_244639780.1">
    <property type="nucleotide sequence ID" value="NZ_BMJJ01000001.1"/>
</dbReference>
<dbReference type="CDD" id="cd00075">
    <property type="entry name" value="HATPase"/>
    <property type="match status" value="1"/>
</dbReference>
<keyword evidence="14" id="KW-1185">Reference proteome</keyword>
<organism evidence="13 14">
    <name type="scientific">Aureimonas glaciei</name>
    <dbReference type="NCBI Taxonomy" id="1776957"/>
    <lineage>
        <taxon>Bacteria</taxon>
        <taxon>Pseudomonadati</taxon>
        <taxon>Pseudomonadota</taxon>
        <taxon>Alphaproteobacteria</taxon>
        <taxon>Hyphomicrobiales</taxon>
        <taxon>Aurantimonadaceae</taxon>
        <taxon>Aureimonas</taxon>
    </lineage>
</organism>
<evidence type="ECO:0000256" key="9">
    <source>
        <dbReference type="SAM" id="MobiDB-lite"/>
    </source>
</evidence>
<dbReference type="SMART" id="SM00387">
    <property type="entry name" value="HATPase_c"/>
    <property type="match status" value="1"/>
</dbReference>
<dbReference type="InterPro" id="IPR036890">
    <property type="entry name" value="HATPase_C_sf"/>
</dbReference>
<accession>A0A916XSX6</accession>
<feature type="region of interest" description="Disordered" evidence="9">
    <location>
        <begin position="486"/>
        <end position="512"/>
    </location>
</feature>
<dbReference type="InterPro" id="IPR003594">
    <property type="entry name" value="HATPase_dom"/>
</dbReference>
<dbReference type="PANTHER" id="PTHR44936:SF10">
    <property type="entry name" value="SENSOR PROTEIN RSTB"/>
    <property type="match status" value="1"/>
</dbReference>
<proteinExistence type="predicted"/>
<keyword evidence="6" id="KW-0547">Nucleotide-binding</keyword>
<reference evidence="13" key="2">
    <citation type="submission" date="2020-09" db="EMBL/GenBank/DDBJ databases">
        <authorList>
            <person name="Sun Q."/>
            <person name="Zhou Y."/>
        </authorList>
    </citation>
    <scope>NUCLEOTIDE SEQUENCE</scope>
    <source>
        <strain evidence="13">CGMCC 1.15493</strain>
    </source>
</reference>
<comment type="caution">
    <text evidence="13">The sequence shown here is derived from an EMBL/GenBank/DDBJ whole genome shotgun (WGS) entry which is preliminary data.</text>
</comment>
<reference evidence="13" key="1">
    <citation type="journal article" date="2014" name="Int. J. Syst. Evol. Microbiol.">
        <title>Complete genome sequence of Corynebacterium casei LMG S-19264T (=DSM 44701T), isolated from a smear-ripened cheese.</title>
        <authorList>
            <consortium name="US DOE Joint Genome Institute (JGI-PGF)"/>
            <person name="Walter F."/>
            <person name="Albersmeier A."/>
            <person name="Kalinowski J."/>
            <person name="Ruckert C."/>
        </authorList>
    </citation>
    <scope>NUCLEOTIDE SEQUENCE</scope>
    <source>
        <strain evidence="13">CGMCC 1.15493</strain>
    </source>
</reference>
<dbReference type="GO" id="GO:0007165">
    <property type="term" value="P:signal transduction"/>
    <property type="evidence" value="ECO:0007669"/>
    <property type="project" value="InterPro"/>
</dbReference>
<keyword evidence="8" id="KW-0067">ATP-binding</keyword>
<dbReference type="PRINTS" id="PR00344">
    <property type="entry name" value="BCTRLSENSOR"/>
</dbReference>
<dbReference type="GO" id="GO:0016020">
    <property type="term" value="C:membrane"/>
    <property type="evidence" value="ECO:0007669"/>
    <property type="project" value="UniProtKB-SubCell"/>
</dbReference>
<keyword evidence="7" id="KW-0418">Kinase</keyword>
<evidence type="ECO:0000256" key="5">
    <source>
        <dbReference type="ARBA" id="ARBA00022679"/>
    </source>
</evidence>
<feature type="domain" description="Histidine kinase" evidence="11">
    <location>
        <begin position="276"/>
        <end position="489"/>
    </location>
</feature>
<keyword evidence="10" id="KW-0812">Transmembrane</keyword>
<keyword evidence="4" id="KW-0597">Phosphoprotein</keyword>
<dbReference type="PANTHER" id="PTHR44936">
    <property type="entry name" value="SENSOR PROTEIN CREC"/>
    <property type="match status" value="1"/>
</dbReference>
<protein>
    <recommendedName>
        <fullName evidence="3">histidine kinase</fullName>
        <ecNumber evidence="3">2.7.13.3</ecNumber>
    </recommendedName>
</protein>
<comment type="catalytic activity">
    <reaction evidence="1">
        <text>ATP + protein L-histidine = ADP + protein N-phospho-L-histidine.</text>
        <dbReference type="EC" id="2.7.13.3"/>
    </reaction>
</comment>
<sequence>MPSRISALAKQAHRETAAASGPVAYRHRLSARLWRLTILAVMLAEVLIFVPSIANYRKEWLRQKIETAAVAGLTAERAGSNGEAVLGPQEQANLLRALDARLIATSNGTVSRLLARDETLGSVDAQVDIGNDDWLSLIAGAFDTLLLGEDRMLRTRGPVGEAGMVAEVVIAESQLRRAMLIYSRNIFVLSLVIAFFAALLVYLAISYLLIRPILAMTRSMVQFGENPADSEQIIRPSGRPDEIGLAELELAAMQTTLSQTLREQRHLADLGLAVSKINHDLRNVLASAQIVSDRLSDLEDPRVQRFAPQLIRSLDRALAYTQSVLAYGRAVERAPVRRKVRLHRLVAEVFETAVVSPQVGIELINDVAEACEVDVDPDQFFRVLSNLCRNAVQALESEDSEAVVRRITVSARRLADGQVLIAVEDTGPGLPMRAREHLFEAFRGSTRAGGTGLGLAIAAEIVEAHGGRIALGRNTASGARFEIHLPARPSNDAQVPAPGGNESREPNPPPQG</sequence>
<keyword evidence="10" id="KW-0472">Membrane</keyword>
<feature type="domain" description="HAMP" evidence="12">
    <location>
        <begin position="207"/>
        <end position="262"/>
    </location>
</feature>
<dbReference type="PROSITE" id="PS50109">
    <property type="entry name" value="HIS_KIN"/>
    <property type="match status" value="1"/>
</dbReference>
<dbReference type="Gene3D" id="3.30.565.10">
    <property type="entry name" value="Histidine kinase-like ATPase, C-terminal domain"/>
    <property type="match status" value="1"/>
</dbReference>
<dbReference type="InterPro" id="IPR050980">
    <property type="entry name" value="2C_sensor_his_kinase"/>
</dbReference>
<keyword evidence="10" id="KW-1133">Transmembrane helix</keyword>
<dbReference type="GO" id="GO:0004673">
    <property type="term" value="F:protein histidine kinase activity"/>
    <property type="evidence" value="ECO:0007669"/>
    <property type="project" value="UniProtKB-EC"/>
</dbReference>
<dbReference type="InterPro" id="IPR005467">
    <property type="entry name" value="His_kinase_dom"/>
</dbReference>
<gene>
    <name evidence="13" type="ORF">GCM10011335_06390</name>
</gene>
<keyword evidence="5" id="KW-0808">Transferase</keyword>
<dbReference type="Pfam" id="PF02518">
    <property type="entry name" value="HATPase_c"/>
    <property type="match status" value="1"/>
</dbReference>
<evidence type="ECO:0000256" key="1">
    <source>
        <dbReference type="ARBA" id="ARBA00000085"/>
    </source>
</evidence>
<evidence type="ECO:0000313" key="13">
    <source>
        <dbReference type="EMBL" id="GGD06166.1"/>
    </source>
</evidence>
<evidence type="ECO:0000256" key="7">
    <source>
        <dbReference type="ARBA" id="ARBA00022777"/>
    </source>
</evidence>
<evidence type="ECO:0000256" key="3">
    <source>
        <dbReference type="ARBA" id="ARBA00012438"/>
    </source>
</evidence>
<evidence type="ECO:0000256" key="2">
    <source>
        <dbReference type="ARBA" id="ARBA00004370"/>
    </source>
</evidence>
<dbReference type="SUPFAM" id="SSF55874">
    <property type="entry name" value="ATPase domain of HSP90 chaperone/DNA topoisomerase II/histidine kinase"/>
    <property type="match status" value="1"/>
</dbReference>
<evidence type="ECO:0000259" key="11">
    <source>
        <dbReference type="PROSITE" id="PS50109"/>
    </source>
</evidence>
<dbReference type="InterPro" id="IPR004358">
    <property type="entry name" value="Sig_transdc_His_kin-like_C"/>
</dbReference>
<evidence type="ECO:0000313" key="14">
    <source>
        <dbReference type="Proteomes" id="UP000613160"/>
    </source>
</evidence>
<evidence type="ECO:0000256" key="8">
    <source>
        <dbReference type="ARBA" id="ARBA00022840"/>
    </source>
</evidence>
<evidence type="ECO:0000256" key="6">
    <source>
        <dbReference type="ARBA" id="ARBA00022741"/>
    </source>
</evidence>